<dbReference type="PANTHER" id="PTHR38123">
    <property type="entry name" value="CELL WALL SERINE-THREONINE-RICH GALACTOMANNOPROTEIN MP1 (AFU_ORTHOLOGUE AFUA_4G03240)"/>
    <property type="match status" value="1"/>
</dbReference>
<comment type="caution">
    <text evidence="1">The sequence shown here is derived from an EMBL/GenBank/DDBJ whole genome shotgun (WGS) entry which is preliminary data.</text>
</comment>
<evidence type="ECO:0000313" key="2">
    <source>
        <dbReference type="Proteomes" id="UP000008866"/>
    </source>
</evidence>
<dbReference type="AlphaFoldDB" id="D4AXD4"/>
<reference evidence="2" key="1">
    <citation type="journal article" date="2011" name="Genome Biol.">
        <title>Comparative and functional genomics provide insights into the pathogenicity of dermatophytic fungi.</title>
        <authorList>
            <person name="Burmester A."/>
            <person name="Shelest E."/>
            <person name="Gloeckner G."/>
            <person name="Heddergott C."/>
            <person name="Schindler S."/>
            <person name="Staib P."/>
            <person name="Heidel A."/>
            <person name="Felder M."/>
            <person name="Petzold A."/>
            <person name="Szafranski K."/>
            <person name="Feuermann M."/>
            <person name="Pedruzzi I."/>
            <person name="Priebe S."/>
            <person name="Groth M."/>
            <person name="Winkler R."/>
            <person name="Li W."/>
            <person name="Kniemeyer O."/>
            <person name="Schroeckh V."/>
            <person name="Hertweck C."/>
            <person name="Hube B."/>
            <person name="White T.C."/>
            <person name="Platzer M."/>
            <person name="Guthke R."/>
            <person name="Heitman J."/>
            <person name="Woestemeyer J."/>
            <person name="Zipfel P.F."/>
            <person name="Monod M."/>
            <person name="Brakhage A.A."/>
        </authorList>
    </citation>
    <scope>NUCLEOTIDE SEQUENCE [LARGE SCALE GENOMIC DNA]</scope>
    <source>
        <strain evidence="2">ATCC MYA-4681 / CBS 112371</strain>
    </source>
</reference>
<proteinExistence type="predicted"/>
<dbReference type="EMBL" id="ABSU01000016">
    <property type="protein sequence ID" value="EFE32339.1"/>
    <property type="molecule type" value="Genomic_DNA"/>
</dbReference>
<dbReference type="HOGENOM" id="CLU_091392_1_0_1"/>
<name>D4AXD4_ARTBC</name>
<evidence type="ECO:0000313" key="1">
    <source>
        <dbReference type="EMBL" id="EFE32339.1"/>
    </source>
</evidence>
<dbReference type="OrthoDB" id="3485059at2759"/>
<protein>
    <recommendedName>
        <fullName evidence="3">Antigenic cell wall galactomannoprotein</fullName>
    </recommendedName>
</protein>
<accession>D4AXD4</accession>
<gene>
    <name evidence="1" type="ORF">ARB_00862</name>
</gene>
<dbReference type="GO" id="GO:0005576">
    <property type="term" value="C:extracellular region"/>
    <property type="evidence" value="ECO:0007669"/>
    <property type="project" value="TreeGrafter"/>
</dbReference>
<dbReference type="GeneID" id="9523058"/>
<dbReference type="InterPro" id="IPR021054">
    <property type="entry name" value="Cell_wall_mannoprotein_1"/>
</dbReference>
<dbReference type="OMA" id="DINQGTR"/>
<organism evidence="1 2">
    <name type="scientific">Arthroderma benhamiae (strain ATCC MYA-4681 / CBS 112371)</name>
    <name type="common">Trichophyton mentagrophytes</name>
    <dbReference type="NCBI Taxonomy" id="663331"/>
    <lineage>
        <taxon>Eukaryota</taxon>
        <taxon>Fungi</taxon>
        <taxon>Dikarya</taxon>
        <taxon>Ascomycota</taxon>
        <taxon>Pezizomycotina</taxon>
        <taxon>Eurotiomycetes</taxon>
        <taxon>Eurotiomycetidae</taxon>
        <taxon>Onygenales</taxon>
        <taxon>Arthrodermataceae</taxon>
        <taxon>Trichophyton</taxon>
    </lineage>
</organism>
<dbReference type="Proteomes" id="UP000008866">
    <property type="component" value="Unassembled WGS sequence"/>
</dbReference>
<dbReference type="KEGG" id="abe:ARB_00862"/>
<dbReference type="Pfam" id="PF12296">
    <property type="entry name" value="HsbA"/>
    <property type="match status" value="1"/>
</dbReference>
<dbReference type="Gene3D" id="1.20.1280.140">
    <property type="match status" value="1"/>
</dbReference>
<dbReference type="RefSeq" id="XP_003012979.1">
    <property type="nucleotide sequence ID" value="XM_003012933.1"/>
</dbReference>
<sequence>MVDYSGIKFAIAASRRHKMQIFPSPGLLVCGGPAEQRKPGIDGVYKREFLGLLAIPDHIYPPLSIFQVTAYISSSTSYNEATKHKMKLSSIFSAVVAALATTVVASPIAKRDGAAVVNSVNTISQQITDLDNVVKSYTGGFITPIKIQVKTSKLTSGLKDAIKTVQESAKFNDQESQAVATAFVQLKPKIDAVLASLISKQPIFKKGILGVPLDWLVRINLQQQKDLSAKLGDETVLKLNEQFAKLAPLINNAIAEAFAKAIAAFS</sequence>
<dbReference type="eggNOG" id="ENOG502RW5E">
    <property type="taxonomic scope" value="Eukaryota"/>
</dbReference>
<evidence type="ECO:0008006" key="3">
    <source>
        <dbReference type="Google" id="ProtNLM"/>
    </source>
</evidence>
<dbReference type="PANTHER" id="PTHR38123:SF4">
    <property type="entry name" value="CELL WALL GALACTOMANNOPROTEIN, PUTATIVE (AFU_ORTHOLOGUE AFUA_4G00870)-RELATED"/>
    <property type="match status" value="1"/>
</dbReference>
<keyword evidence="2" id="KW-1185">Reference proteome</keyword>